<accession>A0ABY5ATT7</accession>
<name>A0ABY5ATT7_9CYAN</name>
<dbReference type="PROSITE" id="PS50887">
    <property type="entry name" value="GGDEF"/>
    <property type="match status" value="1"/>
</dbReference>
<gene>
    <name evidence="5" type="ORF">NEA10_03205</name>
</gene>
<dbReference type="PANTHER" id="PTHR33121">
    <property type="entry name" value="CYCLIC DI-GMP PHOSPHODIESTERASE PDEF"/>
    <property type="match status" value="1"/>
</dbReference>
<evidence type="ECO:0000259" key="3">
    <source>
        <dbReference type="PROSITE" id="PS50883"/>
    </source>
</evidence>
<dbReference type="Gene3D" id="3.20.20.450">
    <property type="entry name" value="EAL domain"/>
    <property type="match status" value="1"/>
</dbReference>
<dbReference type="PROSITE" id="PS50110">
    <property type="entry name" value="RESPONSE_REGULATORY"/>
    <property type="match status" value="1"/>
</dbReference>
<dbReference type="CDD" id="cd19920">
    <property type="entry name" value="REC_PA4781-like"/>
    <property type="match status" value="1"/>
</dbReference>
<dbReference type="Pfam" id="PF00072">
    <property type="entry name" value="Response_reg"/>
    <property type="match status" value="1"/>
</dbReference>
<dbReference type="SUPFAM" id="SSF55073">
    <property type="entry name" value="Nucleotide cyclase"/>
    <property type="match status" value="1"/>
</dbReference>
<dbReference type="Proteomes" id="UP001056708">
    <property type="component" value="Chromosome"/>
</dbReference>
<sequence length="611" mass="69100">MTQDRPSTQSYRGDILIVDDTPENLKFLSKTLAEQQYKVRSVTDGVMALRVAQAAPINLILLDVKMPGMDGYEVCCRLKQHEKTKNIPVIFISALDDMIDKVKAFHVGGVDYITKPFHVEEVLARIETHITLEAAKTEILKLNSNLENRVRQRTHQLEKEIAARQQAQEQLLHLALHDALTELPNRVLFMKQLGRILDQSKQNSTHRFSVLLLDCDHFKVVNDSLGHLVGDRLLIAVARRIQTCLPPGVMLARLGGDEFAILVEEDTPEGDRALELAKQIQAELSYPFQLGSQENFTNVSIGIVLGHPSYEQPEHLLRDADSAMYQAKAKGKASQQIFDSRMYTQAIVRLQMETDLRRAIERREFLLYYQPIICLKTRKVSGLEALIRWEHPSRGLLLPGEFLPIAQDSDLMSHIDIWVLREACLQLKAWQDKNKLDDAIFMSTNLSVHNFLQEDITEKISDILVETGVSGHCLELEITEDSIIRNPSQVNSILNRLKHQNIKFSIDDFGTGYSSLSYLHQFSVDSLKIDRSFIQGIAPQPSSLSNLQIANTIIQLAENLQLSVIAEGIETLEQLSILEDLDCTYGQGYYFSRPLPADAALNFLTYCQQSG</sequence>
<dbReference type="InterPro" id="IPR000160">
    <property type="entry name" value="GGDEF_dom"/>
</dbReference>
<dbReference type="SMART" id="SM00052">
    <property type="entry name" value="EAL"/>
    <property type="match status" value="1"/>
</dbReference>
<dbReference type="SUPFAM" id="SSF141868">
    <property type="entry name" value="EAL domain-like"/>
    <property type="match status" value="1"/>
</dbReference>
<organism evidence="5 6">
    <name type="scientific">Phormidium yuhuli AB48</name>
    <dbReference type="NCBI Taxonomy" id="2940671"/>
    <lineage>
        <taxon>Bacteria</taxon>
        <taxon>Bacillati</taxon>
        <taxon>Cyanobacteriota</taxon>
        <taxon>Cyanophyceae</taxon>
        <taxon>Oscillatoriophycideae</taxon>
        <taxon>Oscillatoriales</taxon>
        <taxon>Oscillatoriaceae</taxon>
        <taxon>Phormidium</taxon>
        <taxon>Phormidium yuhuli</taxon>
    </lineage>
</organism>
<evidence type="ECO:0000259" key="2">
    <source>
        <dbReference type="PROSITE" id="PS50110"/>
    </source>
</evidence>
<protein>
    <submittedName>
        <fullName evidence="5">EAL domain-containing protein</fullName>
    </submittedName>
</protein>
<dbReference type="EMBL" id="CP098611">
    <property type="protein sequence ID" value="USR91751.1"/>
    <property type="molecule type" value="Genomic_DNA"/>
</dbReference>
<dbReference type="SMART" id="SM00267">
    <property type="entry name" value="GGDEF"/>
    <property type="match status" value="1"/>
</dbReference>
<dbReference type="InterPro" id="IPR029787">
    <property type="entry name" value="Nucleotide_cyclase"/>
</dbReference>
<dbReference type="Gene3D" id="3.40.50.2300">
    <property type="match status" value="1"/>
</dbReference>
<dbReference type="Pfam" id="PF00990">
    <property type="entry name" value="GGDEF"/>
    <property type="match status" value="1"/>
</dbReference>
<dbReference type="RefSeq" id="WP_252663781.1">
    <property type="nucleotide sequence ID" value="NZ_CP098611.1"/>
</dbReference>
<dbReference type="InterPro" id="IPR001789">
    <property type="entry name" value="Sig_transdc_resp-reg_receiver"/>
</dbReference>
<keyword evidence="6" id="KW-1185">Reference proteome</keyword>
<evidence type="ECO:0000256" key="1">
    <source>
        <dbReference type="PROSITE-ProRule" id="PRU00169"/>
    </source>
</evidence>
<dbReference type="InterPro" id="IPR035919">
    <property type="entry name" value="EAL_sf"/>
</dbReference>
<dbReference type="Gene3D" id="3.30.70.270">
    <property type="match status" value="1"/>
</dbReference>
<dbReference type="PANTHER" id="PTHR33121:SF70">
    <property type="entry name" value="SIGNALING PROTEIN YKOW"/>
    <property type="match status" value="1"/>
</dbReference>
<dbReference type="SUPFAM" id="SSF52172">
    <property type="entry name" value="CheY-like"/>
    <property type="match status" value="1"/>
</dbReference>
<feature type="domain" description="Response regulatory" evidence="2">
    <location>
        <begin position="14"/>
        <end position="130"/>
    </location>
</feature>
<dbReference type="InterPro" id="IPR050706">
    <property type="entry name" value="Cyclic-di-GMP_PDE-like"/>
</dbReference>
<dbReference type="InterPro" id="IPR043128">
    <property type="entry name" value="Rev_trsase/Diguanyl_cyclase"/>
</dbReference>
<dbReference type="PROSITE" id="PS50883">
    <property type="entry name" value="EAL"/>
    <property type="match status" value="1"/>
</dbReference>
<dbReference type="InterPro" id="IPR001633">
    <property type="entry name" value="EAL_dom"/>
</dbReference>
<proteinExistence type="predicted"/>
<feature type="domain" description="GGDEF" evidence="4">
    <location>
        <begin position="206"/>
        <end position="340"/>
    </location>
</feature>
<dbReference type="CDD" id="cd01948">
    <property type="entry name" value="EAL"/>
    <property type="match status" value="1"/>
</dbReference>
<keyword evidence="1" id="KW-0597">Phosphoprotein</keyword>
<evidence type="ECO:0000313" key="6">
    <source>
        <dbReference type="Proteomes" id="UP001056708"/>
    </source>
</evidence>
<dbReference type="SMART" id="SM00448">
    <property type="entry name" value="REC"/>
    <property type="match status" value="1"/>
</dbReference>
<evidence type="ECO:0000313" key="5">
    <source>
        <dbReference type="EMBL" id="USR91751.1"/>
    </source>
</evidence>
<evidence type="ECO:0000259" key="4">
    <source>
        <dbReference type="PROSITE" id="PS50887"/>
    </source>
</evidence>
<dbReference type="InterPro" id="IPR011006">
    <property type="entry name" value="CheY-like_superfamily"/>
</dbReference>
<feature type="domain" description="EAL" evidence="3">
    <location>
        <begin position="349"/>
        <end position="608"/>
    </location>
</feature>
<dbReference type="CDD" id="cd01949">
    <property type="entry name" value="GGDEF"/>
    <property type="match status" value="1"/>
</dbReference>
<reference evidence="5" key="1">
    <citation type="submission" date="2022-06" db="EMBL/GenBank/DDBJ databases">
        <title>Genome sequence of Phormidium yuhuli AB48 isolated from an industrial photobioreactor environment.</title>
        <authorList>
            <person name="Qiu Y."/>
            <person name="Noonan A.J.C."/>
            <person name="Dofher K."/>
            <person name="Koch M."/>
            <person name="Kieft B."/>
            <person name="Lin X."/>
            <person name="Ziels R.M."/>
            <person name="Hallam S.J."/>
        </authorList>
    </citation>
    <scope>NUCLEOTIDE SEQUENCE</scope>
    <source>
        <strain evidence="5">AB48</strain>
    </source>
</reference>
<feature type="modified residue" description="4-aspartylphosphate" evidence="1">
    <location>
        <position position="63"/>
    </location>
</feature>
<dbReference type="NCBIfam" id="TIGR00254">
    <property type="entry name" value="GGDEF"/>
    <property type="match status" value="1"/>
</dbReference>
<dbReference type="Pfam" id="PF00563">
    <property type="entry name" value="EAL"/>
    <property type="match status" value="1"/>
</dbReference>